<name>A0A3P1AQH6_9FLAO</name>
<gene>
    <name evidence="2" type="ORF">EG242_12585</name>
</gene>
<reference evidence="2 3" key="1">
    <citation type="submission" date="2018-11" db="EMBL/GenBank/DDBJ databases">
        <title>Flavobacterium sp. nov., YIM 102796 draft genome.</title>
        <authorList>
            <person name="Li G."/>
            <person name="Jiang Y."/>
        </authorList>
    </citation>
    <scope>NUCLEOTIDE SEQUENCE [LARGE SCALE GENOMIC DNA]</scope>
    <source>
        <strain evidence="2 3">YIM 102796</strain>
    </source>
</reference>
<dbReference type="RefSeq" id="WP_124900216.1">
    <property type="nucleotide sequence ID" value="NZ_RQTJ01000035.1"/>
</dbReference>
<evidence type="ECO:0000313" key="2">
    <source>
        <dbReference type="EMBL" id="RRA91216.1"/>
    </source>
</evidence>
<feature type="chain" id="PRO_5018130021" evidence="1">
    <location>
        <begin position="19"/>
        <end position="271"/>
    </location>
</feature>
<accession>A0A3P1AQH6</accession>
<dbReference type="Proteomes" id="UP000268372">
    <property type="component" value="Unassembled WGS sequence"/>
</dbReference>
<dbReference type="AlphaFoldDB" id="A0A3P1AQH6"/>
<dbReference type="EMBL" id="RQTJ01000035">
    <property type="protein sequence ID" value="RRA91216.1"/>
    <property type="molecule type" value="Genomic_DNA"/>
</dbReference>
<protein>
    <submittedName>
        <fullName evidence="2">Uncharacterized protein</fullName>
    </submittedName>
</protein>
<keyword evidence="3" id="KW-1185">Reference proteome</keyword>
<proteinExistence type="predicted"/>
<sequence>MNNFYLFLITLLSFSAHSQFIYWKANEEIPEQAMVYMNDNTTKTGYIKNNKVSNVGKRMLTLDPKLFRHGDVEANAILFKAEGSGSYVEIPANNIKYVVFSGDEPTRFDRINVYKFERKSLEVKDKEPVTMFQIPRVDDYVVMYANYYINLGRNGSLNDELYFYVNQKDSDKSYYMRFFSFNKDKQIFPYLKILAPKNEKFIAYIDKLCDKKSVEYKEYKKGEEEVLQEVSSYAKENRKELSIVDGRSMSYNAKFSYMFSYIGKKLEQFSN</sequence>
<dbReference type="OrthoDB" id="1354989at2"/>
<evidence type="ECO:0000256" key="1">
    <source>
        <dbReference type="SAM" id="SignalP"/>
    </source>
</evidence>
<organism evidence="2 3">
    <name type="scientific">Paenimyroides viscosum</name>
    <dbReference type="NCBI Taxonomy" id="2488729"/>
    <lineage>
        <taxon>Bacteria</taxon>
        <taxon>Pseudomonadati</taxon>
        <taxon>Bacteroidota</taxon>
        <taxon>Flavobacteriia</taxon>
        <taxon>Flavobacteriales</taxon>
        <taxon>Flavobacteriaceae</taxon>
        <taxon>Paenimyroides</taxon>
    </lineage>
</organism>
<evidence type="ECO:0000313" key="3">
    <source>
        <dbReference type="Proteomes" id="UP000268372"/>
    </source>
</evidence>
<feature type="signal peptide" evidence="1">
    <location>
        <begin position="1"/>
        <end position="18"/>
    </location>
</feature>
<comment type="caution">
    <text evidence="2">The sequence shown here is derived from an EMBL/GenBank/DDBJ whole genome shotgun (WGS) entry which is preliminary data.</text>
</comment>
<keyword evidence="1" id="KW-0732">Signal</keyword>